<protein>
    <recommendedName>
        <fullName evidence="3">Hemerythrin-like domain-containing protein</fullName>
    </recommendedName>
</protein>
<gene>
    <name evidence="1" type="ORF">JAO74_12685</name>
</gene>
<reference evidence="2" key="1">
    <citation type="submission" date="2020-12" db="EMBL/GenBank/DDBJ databases">
        <title>Hymenobacter sp.</title>
        <authorList>
            <person name="Kim M.K."/>
        </authorList>
    </citation>
    <scope>NUCLEOTIDE SEQUENCE [LARGE SCALE GENOMIC DNA]</scope>
    <source>
        <strain evidence="2">BT553</strain>
    </source>
</reference>
<keyword evidence="2" id="KW-1185">Reference proteome</keyword>
<comment type="caution">
    <text evidence="1">The sequence shown here is derived from an EMBL/GenBank/DDBJ whole genome shotgun (WGS) entry which is preliminary data.</text>
</comment>
<organism evidence="1 2">
    <name type="scientific">Sphingomonas mollis</name>
    <dbReference type="NCBI Taxonomy" id="2795726"/>
    <lineage>
        <taxon>Bacteria</taxon>
        <taxon>Pseudomonadati</taxon>
        <taxon>Pseudomonadota</taxon>
        <taxon>Alphaproteobacteria</taxon>
        <taxon>Sphingomonadales</taxon>
        <taxon>Sphingomonadaceae</taxon>
        <taxon>Sphingomonas</taxon>
    </lineage>
</organism>
<evidence type="ECO:0000313" key="2">
    <source>
        <dbReference type="Proteomes" id="UP000640426"/>
    </source>
</evidence>
<proteinExistence type="predicted"/>
<dbReference type="EMBL" id="JAELXS010000006">
    <property type="protein sequence ID" value="MBJ6122649.1"/>
    <property type="molecule type" value="Genomic_DNA"/>
</dbReference>
<accession>A0ABS0XRI2</accession>
<evidence type="ECO:0000313" key="1">
    <source>
        <dbReference type="EMBL" id="MBJ6122649.1"/>
    </source>
</evidence>
<name>A0ABS0XRI2_9SPHN</name>
<evidence type="ECO:0008006" key="3">
    <source>
        <dbReference type="Google" id="ProtNLM"/>
    </source>
</evidence>
<dbReference type="Proteomes" id="UP000640426">
    <property type="component" value="Unassembled WGS sequence"/>
</dbReference>
<dbReference type="RefSeq" id="WP_199038493.1">
    <property type="nucleotide sequence ID" value="NZ_JAELXS010000006.1"/>
</dbReference>
<sequence>MSSAQGSGRGDRMVAAWILDRFDDHHARSVTLFRQMRPLLDPRGEADLPALARIRWALLRTLVEFQLFKHRDIFDPVIRLGTPPQQAQASALKEDCAQLGADVRAFVTRWSNGSAGTAWADHRAQTIAILDRVERGLIDQRRAIITLLLDNRAIILPAFRARA</sequence>